<evidence type="ECO:0000313" key="3">
    <source>
        <dbReference type="EMBL" id="EFN78042.1"/>
    </source>
</evidence>
<sequence>ISISTVSHTIRRFVKTGSNKDRQNSGRPRSQTTEERQFEVAQSFVENPRLSIRRASQQLQM</sequence>
<dbReference type="SUPFAM" id="SSF46689">
    <property type="entry name" value="Homeodomain-like"/>
    <property type="match status" value="1"/>
</dbReference>
<feature type="region of interest" description="Disordered" evidence="2">
    <location>
        <begin position="1"/>
        <end position="42"/>
    </location>
</feature>
<organism evidence="4">
    <name type="scientific">Harpegnathos saltator</name>
    <name type="common">Jerdon's jumping ant</name>
    <dbReference type="NCBI Taxonomy" id="610380"/>
    <lineage>
        <taxon>Eukaryota</taxon>
        <taxon>Metazoa</taxon>
        <taxon>Ecdysozoa</taxon>
        <taxon>Arthropoda</taxon>
        <taxon>Hexapoda</taxon>
        <taxon>Insecta</taxon>
        <taxon>Pterygota</taxon>
        <taxon>Neoptera</taxon>
        <taxon>Endopterygota</taxon>
        <taxon>Hymenoptera</taxon>
        <taxon>Apocrita</taxon>
        <taxon>Aculeata</taxon>
        <taxon>Formicoidea</taxon>
        <taxon>Formicidae</taxon>
        <taxon>Ponerinae</taxon>
        <taxon>Ponerini</taxon>
        <taxon>Harpegnathos</taxon>
    </lineage>
</organism>
<evidence type="ECO:0008006" key="5">
    <source>
        <dbReference type="Google" id="ProtNLM"/>
    </source>
</evidence>
<comment type="subcellular location">
    <subcellularLocation>
        <location evidence="1">Nucleus</location>
    </subcellularLocation>
</comment>
<dbReference type="OrthoDB" id="9986793at2759"/>
<proteinExistence type="predicted"/>
<keyword evidence="4" id="KW-1185">Reference proteome</keyword>
<dbReference type="AlphaFoldDB" id="E2C1Z0"/>
<dbReference type="GO" id="GO:0005634">
    <property type="term" value="C:nucleus"/>
    <property type="evidence" value="ECO:0007669"/>
    <property type="project" value="UniProtKB-SubCell"/>
</dbReference>
<dbReference type="EMBL" id="GL452026">
    <property type="protein sequence ID" value="EFN78042.1"/>
    <property type="molecule type" value="Genomic_DNA"/>
</dbReference>
<feature type="non-terminal residue" evidence="3">
    <location>
        <position position="1"/>
    </location>
</feature>
<accession>E2C1Z0</accession>
<gene>
    <name evidence="3" type="ORF">EAI_09933</name>
</gene>
<dbReference type="Proteomes" id="UP000008237">
    <property type="component" value="Unassembled WGS sequence"/>
</dbReference>
<evidence type="ECO:0000313" key="4">
    <source>
        <dbReference type="Proteomes" id="UP000008237"/>
    </source>
</evidence>
<reference evidence="3 4" key="1">
    <citation type="journal article" date="2010" name="Science">
        <title>Genomic comparison of the ants Camponotus floridanus and Harpegnathos saltator.</title>
        <authorList>
            <person name="Bonasio R."/>
            <person name="Zhang G."/>
            <person name="Ye C."/>
            <person name="Mutti N.S."/>
            <person name="Fang X."/>
            <person name="Qin N."/>
            <person name="Donahue G."/>
            <person name="Yang P."/>
            <person name="Li Q."/>
            <person name="Li C."/>
            <person name="Zhang P."/>
            <person name="Huang Z."/>
            <person name="Berger S.L."/>
            <person name="Reinberg D."/>
            <person name="Wang J."/>
            <person name="Liebig J."/>
        </authorList>
    </citation>
    <scope>NUCLEOTIDE SEQUENCE [LARGE SCALE GENOMIC DNA]</scope>
    <source>
        <strain evidence="3 4">R22 G/1</strain>
    </source>
</reference>
<dbReference type="InParanoid" id="E2C1Z0"/>
<evidence type="ECO:0000256" key="1">
    <source>
        <dbReference type="ARBA" id="ARBA00004123"/>
    </source>
</evidence>
<name>E2C1Z0_HARSA</name>
<protein>
    <recommendedName>
        <fullName evidence="5">Paired domain-containing protein</fullName>
    </recommendedName>
</protein>
<evidence type="ECO:0000256" key="2">
    <source>
        <dbReference type="SAM" id="MobiDB-lite"/>
    </source>
</evidence>
<dbReference type="InterPro" id="IPR009057">
    <property type="entry name" value="Homeodomain-like_sf"/>
</dbReference>
<feature type="non-terminal residue" evidence="3">
    <location>
        <position position="61"/>
    </location>
</feature>